<dbReference type="Proteomes" id="UP000247602">
    <property type="component" value="Unassembled WGS sequence"/>
</dbReference>
<evidence type="ECO:0000256" key="1">
    <source>
        <dbReference type="SAM" id="Phobius"/>
    </source>
</evidence>
<dbReference type="EMBL" id="QKNV01000030">
    <property type="protein sequence ID" value="PZA22494.1"/>
    <property type="molecule type" value="Genomic_DNA"/>
</dbReference>
<organism evidence="2 3">
    <name type="scientific">Modestobacter versicolor</name>
    <dbReference type="NCBI Taxonomy" id="429133"/>
    <lineage>
        <taxon>Bacteria</taxon>
        <taxon>Bacillati</taxon>
        <taxon>Actinomycetota</taxon>
        <taxon>Actinomycetes</taxon>
        <taxon>Geodermatophilales</taxon>
        <taxon>Geodermatophilaceae</taxon>
        <taxon>Modestobacter</taxon>
    </lineage>
</organism>
<sequence length="41" mass="4464">DAPQLFAVIILLALMGSLLYLAVTTTKRLVIPWHDSVAGQQ</sequence>
<protein>
    <submittedName>
        <fullName evidence="2">ABC transporter permease</fullName>
    </submittedName>
</protein>
<keyword evidence="1" id="KW-0472">Membrane</keyword>
<proteinExistence type="predicted"/>
<name>A0A323VCD6_9ACTN</name>
<keyword evidence="1" id="KW-0812">Transmembrane</keyword>
<feature type="transmembrane region" description="Helical" evidence="1">
    <location>
        <begin position="6"/>
        <end position="23"/>
    </location>
</feature>
<reference evidence="2 3" key="1">
    <citation type="submission" date="2018-06" db="EMBL/GenBank/DDBJ databases">
        <title>Draft genome sequence of Modestobacter versicolor CP153-2.</title>
        <authorList>
            <person name="Gundlapally S.R."/>
        </authorList>
    </citation>
    <scope>NUCLEOTIDE SEQUENCE [LARGE SCALE GENOMIC DNA]</scope>
    <source>
        <strain evidence="2 3">CP153-2</strain>
    </source>
</reference>
<feature type="non-terminal residue" evidence="2">
    <location>
        <position position="1"/>
    </location>
</feature>
<comment type="caution">
    <text evidence="2">The sequence shown here is derived from an EMBL/GenBank/DDBJ whole genome shotgun (WGS) entry which is preliminary data.</text>
</comment>
<accession>A0A323VCD6</accession>
<gene>
    <name evidence="2" type="ORF">DMO24_04870</name>
</gene>
<keyword evidence="3" id="KW-1185">Reference proteome</keyword>
<dbReference type="AlphaFoldDB" id="A0A323VCD6"/>
<keyword evidence="1" id="KW-1133">Transmembrane helix</keyword>
<evidence type="ECO:0000313" key="2">
    <source>
        <dbReference type="EMBL" id="PZA22494.1"/>
    </source>
</evidence>
<evidence type="ECO:0000313" key="3">
    <source>
        <dbReference type="Proteomes" id="UP000247602"/>
    </source>
</evidence>